<keyword evidence="3" id="KW-1185">Reference proteome</keyword>
<dbReference type="AlphaFoldDB" id="A0A543E9S9"/>
<sequence length="165" mass="17767">MSKNLSVTLRLFYGELNYDKDGNVKSKNETVSITFESPEWDNFIKHLKAHGVTSVKVEKVYDLSKVNKDEPVESLKRFGEVEDVSAVEAVINKLFETTEKPLTPEQKQIKELQEQIAALTAGAKAGAKPDAKTGLSKGGAKAGANAAESNKDNAEGEGAAGEGQK</sequence>
<proteinExistence type="predicted"/>
<feature type="region of interest" description="Disordered" evidence="1">
    <location>
        <begin position="121"/>
        <end position="165"/>
    </location>
</feature>
<feature type="compositionally biased region" description="Low complexity" evidence="1">
    <location>
        <begin position="121"/>
        <end position="135"/>
    </location>
</feature>
<dbReference type="RefSeq" id="WP_142018683.1">
    <property type="nucleotide sequence ID" value="NZ_VFPD01000003.1"/>
</dbReference>
<accession>A0A543E9S9</accession>
<dbReference type="EMBL" id="VFPD01000003">
    <property type="protein sequence ID" value="TQM18328.1"/>
    <property type="molecule type" value="Genomic_DNA"/>
</dbReference>
<evidence type="ECO:0000313" key="2">
    <source>
        <dbReference type="EMBL" id="TQM18328.1"/>
    </source>
</evidence>
<organism evidence="2 3">
    <name type="scientific">Chryseobacterium aquifrigidense</name>
    <dbReference type="NCBI Taxonomy" id="558021"/>
    <lineage>
        <taxon>Bacteria</taxon>
        <taxon>Pseudomonadati</taxon>
        <taxon>Bacteroidota</taxon>
        <taxon>Flavobacteriia</taxon>
        <taxon>Flavobacteriales</taxon>
        <taxon>Weeksellaceae</taxon>
        <taxon>Chryseobacterium group</taxon>
        <taxon>Chryseobacterium</taxon>
    </lineage>
</organism>
<evidence type="ECO:0000313" key="3">
    <source>
        <dbReference type="Proteomes" id="UP000316437"/>
    </source>
</evidence>
<name>A0A543E9S9_9FLAO</name>
<comment type="caution">
    <text evidence="2">The sequence shown here is derived from an EMBL/GenBank/DDBJ whole genome shotgun (WGS) entry which is preliminary data.</text>
</comment>
<protein>
    <submittedName>
        <fullName evidence="2">Uncharacterized protein</fullName>
    </submittedName>
</protein>
<gene>
    <name evidence="2" type="ORF">FB551_4109</name>
</gene>
<dbReference type="Proteomes" id="UP000316437">
    <property type="component" value="Unassembled WGS sequence"/>
</dbReference>
<reference evidence="2 3" key="1">
    <citation type="submission" date="2019-06" db="EMBL/GenBank/DDBJ databases">
        <title>Sorghum-associated microbial communities from plants grown in Nebraska, USA.</title>
        <authorList>
            <person name="Schachtman D."/>
        </authorList>
    </citation>
    <scope>NUCLEOTIDE SEQUENCE [LARGE SCALE GENOMIC DNA]</scope>
    <source>
        <strain evidence="2 3">110</strain>
    </source>
</reference>
<evidence type="ECO:0000256" key="1">
    <source>
        <dbReference type="SAM" id="MobiDB-lite"/>
    </source>
</evidence>